<dbReference type="EMBL" id="GDQN01008452">
    <property type="protein sequence ID" value="JAT82602.1"/>
    <property type="molecule type" value="Transcribed_RNA"/>
</dbReference>
<dbReference type="GO" id="GO:0043236">
    <property type="term" value="F:laminin binding"/>
    <property type="evidence" value="ECO:0007669"/>
    <property type="project" value="TreeGrafter"/>
</dbReference>
<dbReference type="GO" id="GO:0042383">
    <property type="term" value="C:sarcolemma"/>
    <property type="evidence" value="ECO:0007669"/>
    <property type="project" value="TreeGrafter"/>
</dbReference>
<keyword evidence="2" id="KW-0472">Membrane</keyword>
<feature type="transmembrane region" description="Helical" evidence="2">
    <location>
        <begin position="22"/>
        <end position="48"/>
    </location>
</feature>
<dbReference type="GO" id="GO:0007411">
    <property type="term" value="P:axon guidance"/>
    <property type="evidence" value="ECO:0007669"/>
    <property type="project" value="TreeGrafter"/>
</dbReference>
<dbReference type="Pfam" id="PF05454">
    <property type="entry name" value="DAG1"/>
    <property type="match status" value="1"/>
</dbReference>
<gene>
    <name evidence="4" type="ORF">g.7779</name>
</gene>
<evidence type="ECO:0000256" key="1">
    <source>
        <dbReference type="SAM" id="MobiDB-lite"/>
    </source>
</evidence>
<evidence type="ECO:0000256" key="2">
    <source>
        <dbReference type="SAM" id="Phobius"/>
    </source>
</evidence>
<accession>A0A1E1W6J0</accession>
<keyword evidence="2" id="KW-0812">Transmembrane</keyword>
<feature type="domain" description="Dystroglycan C-terminal" evidence="3">
    <location>
        <begin position="20"/>
        <end position="108"/>
    </location>
</feature>
<name>A0A1E1W6J0_PECGO</name>
<proteinExistence type="predicted"/>
<evidence type="ECO:0000313" key="4">
    <source>
        <dbReference type="EMBL" id="JAT82602.1"/>
    </source>
</evidence>
<feature type="region of interest" description="Disordered" evidence="1">
    <location>
        <begin position="78"/>
        <end position="150"/>
    </location>
</feature>
<dbReference type="InterPro" id="IPR008465">
    <property type="entry name" value="DAG1_C"/>
</dbReference>
<feature type="compositionally biased region" description="Basic and acidic residues" evidence="1">
    <location>
        <begin position="84"/>
        <end position="102"/>
    </location>
</feature>
<dbReference type="OrthoDB" id="5990676at2759"/>
<sequence length="150" mass="16575">MSPPNTQAPKGASWAVLGNSEYIVVFIIPAVVIVCMIVVAGIIAYVLYRKRRTAGKMSVGDEEERQAFRSKGIPVIFQDELEERGDSEPVHKSPVIMREEKPPLLPPAPDYRSSGEDAPYRPPPPFAASRTPPRPKATPTYRKPPPYVPP</sequence>
<dbReference type="GO" id="GO:0021675">
    <property type="term" value="P:nerve development"/>
    <property type="evidence" value="ECO:0007669"/>
    <property type="project" value="TreeGrafter"/>
</dbReference>
<dbReference type="PANTHER" id="PTHR21559:SF21">
    <property type="entry name" value="DYSTROGLYCAN 1"/>
    <property type="match status" value="1"/>
</dbReference>
<dbReference type="GO" id="GO:0002009">
    <property type="term" value="P:morphogenesis of an epithelium"/>
    <property type="evidence" value="ECO:0007669"/>
    <property type="project" value="TreeGrafter"/>
</dbReference>
<protein>
    <recommendedName>
        <fullName evidence="3">Dystroglycan C-terminal domain-containing protein</fullName>
    </recommendedName>
</protein>
<keyword evidence="2" id="KW-1133">Transmembrane helix</keyword>
<evidence type="ECO:0000259" key="3">
    <source>
        <dbReference type="Pfam" id="PF05454"/>
    </source>
</evidence>
<dbReference type="AlphaFoldDB" id="A0A1E1W6J0"/>
<dbReference type="PANTHER" id="PTHR21559">
    <property type="entry name" value="DYSTROGLYCAN-RELATED"/>
    <property type="match status" value="1"/>
</dbReference>
<dbReference type="GO" id="GO:0016011">
    <property type="term" value="C:dystroglycan complex"/>
    <property type="evidence" value="ECO:0007669"/>
    <property type="project" value="TreeGrafter"/>
</dbReference>
<reference evidence="4" key="1">
    <citation type="submission" date="2015-09" db="EMBL/GenBank/DDBJ databases">
        <title>De novo assembly of Pectinophora gossypiella (Pink Bollworm) gut transcriptome.</title>
        <authorList>
            <person name="Tassone E.E."/>
        </authorList>
    </citation>
    <scope>NUCLEOTIDE SEQUENCE</scope>
</reference>
<organism evidence="4">
    <name type="scientific">Pectinophora gossypiella</name>
    <name type="common">Cotton pink bollworm</name>
    <name type="synonym">Depressaria gossypiella</name>
    <dbReference type="NCBI Taxonomy" id="13191"/>
    <lineage>
        <taxon>Eukaryota</taxon>
        <taxon>Metazoa</taxon>
        <taxon>Ecdysozoa</taxon>
        <taxon>Arthropoda</taxon>
        <taxon>Hexapoda</taxon>
        <taxon>Insecta</taxon>
        <taxon>Pterygota</taxon>
        <taxon>Neoptera</taxon>
        <taxon>Endopterygota</taxon>
        <taxon>Lepidoptera</taxon>
        <taxon>Glossata</taxon>
        <taxon>Ditrysia</taxon>
        <taxon>Gelechioidea</taxon>
        <taxon>Gelechiidae</taxon>
        <taxon>Apatetrinae</taxon>
        <taxon>Pectinophora</taxon>
    </lineage>
</organism>
<feature type="compositionally biased region" description="Pro residues" evidence="1">
    <location>
        <begin position="120"/>
        <end position="150"/>
    </location>
</feature>